<reference evidence="9 10" key="1">
    <citation type="journal article" date="2021" name="Mar. Drugs">
        <title>Genome Reduction and Secondary Metabolism of the Marine Sponge-Associated Cyanobacterium Leptothoe.</title>
        <authorList>
            <person name="Konstantinou D."/>
            <person name="Popin R.V."/>
            <person name="Fewer D.P."/>
            <person name="Sivonen K."/>
            <person name="Gkelis S."/>
        </authorList>
    </citation>
    <scope>NUCLEOTIDE SEQUENCE [LARGE SCALE GENOMIC DNA]</scope>
    <source>
        <strain evidence="9 10">TAU-MAC 1615</strain>
    </source>
</reference>
<evidence type="ECO:0000256" key="5">
    <source>
        <dbReference type="ARBA" id="ARBA00022840"/>
    </source>
</evidence>
<name>A0ABS5Y5D1_9CYAN</name>
<keyword evidence="5" id="KW-0067">ATP-binding</keyword>
<protein>
    <submittedName>
        <fullName evidence="9">Four-carbon acid sugar kinase family protein</fullName>
    </submittedName>
</protein>
<organism evidence="9 10">
    <name type="scientific">Leptothoe kymatousa TAU-MAC 1615</name>
    <dbReference type="NCBI Taxonomy" id="2364775"/>
    <lineage>
        <taxon>Bacteria</taxon>
        <taxon>Bacillati</taxon>
        <taxon>Cyanobacteriota</taxon>
        <taxon>Cyanophyceae</taxon>
        <taxon>Nodosilineales</taxon>
        <taxon>Cymatolegaceae</taxon>
        <taxon>Leptothoe</taxon>
        <taxon>Leptothoe kymatousa</taxon>
    </lineage>
</organism>
<sequence>MSARPKIIVIDDDPTGSQTVHSCLLLLKWDVATLKQGLLDNSPIFFILANTRSLTAPETERTNREICQNLQRALLETNTQDYLVVSRSDSTLRGHYPLETDVVSAELGPFDAHFMVPAFFEAGRITLDSTHYIETDGIRTPVHETEFAQDSVFGYGHSYLPKYVEEKTAGKIPAHQVKRFTLDIIQKDSTTALMDLKENVCVAVDAQQQADLDRFSQDLLTTASQGKKFLFRSAASLLTSLAALPPQPIAPDKMASYTRNQKPGVILVGSHVQKTTRQLEHLLKQPGVAGLEVDVARLNSDLTRASTIVAEILSQLASAYAAGQTAVVYTSRQELVFDDVDTRLAFGEAVSSLLMDIVRGLPRDIGFLISKGGITSNDTLSKGLGLTSARLLGQVIPGVSVITTGEEHPHFANLPVVLFPGNVGGDDAVTAAFQRMAAA</sequence>
<dbReference type="RefSeq" id="WP_215618672.1">
    <property type="nucleotide sequence ID" value="NZ_JADOER010000009.1"/>
</dbReference>
<evidence type="ECO:0000256" key="4">
    <source>
        <dbReference type="ARBA" id="ARBA00022777"/>
    </source>
</evidence>
<evidence type="ECO:0000256" key="2">
    <source>
        <dbReference type="ARBA" id="ARBA00022679"/>
    </source>
</evidence>
<evidence type="ECO:0000313" key="9">
    <source>
        <dbReference type="EMBL" id="MBT9312569.1"/>
    </source>
</evidence>
<keyword evidence="3" id="KW-0547">Nucleotide-binding</keyword>
<dbReference type="EMBL" id="JADOER010000009">
    <property type="protein sequence ID" value="MBT9312569.1"/>
    <property type="molecule type" value="Genomic_DNA"/>
</dbReference>
<evidence type="ECO:0000256" key="3">
    <source>
        <dbReference type="ARBA" id="ARBA00022741"/>
    </source>
</evidence>
<dbReference type="InterPro" id="IPR031475">
    <property type="entry name" value="NBD_C"/>
</dbReference>
<evidence type="ECO:0000259" key="7">
    <source>
        <dbReference type="Pfam" id="PF07005"/>
    </source>
</evidence>
<proteinExistence type="inferred from homology"/>
<feature type="domain" description="Four-carbon acid sugar kinase nucleotide binding" evidence="8">
    <location>
        <begin position="265"/>
        <end position="428"/>
    </location>
</feature>
<dbReference type="Pfam" id="PF17042">
    <property type="entry name" value="NBD_C"/>
    <property type="match status" value="1"/>
</dbReference>
<evidence type="ECO:0000313" key="10">
    <source>
        <dbReference type="Proteomes" id="UP001196661"/>
    </source>
</evidence>
<keyword evidence="6" id="KW-0119">Carbohydrate metabolism</keyword>
<accession>A0ABS5Y5D1</accession>
<evidence type="ECO:0000259" key="8">
    <source>
        <dbReference type="Pfam" id="PF17042"/>
    </source>
</evidence>
<dbReference type="InterPro" id="IPR042213">
    <property type="entry name" value="NBD_C_sf"/>
</dbReference>
<evidence type="ECO:0000256" key="6">
    <source>
        <dbReference type="ARBA" id="ARBA00023277"/>
    </source>
</evidence>
<dbReference type="InterPro" id="IPR037051">
    <property type="entry name" value="4-carb_acid_sugar_kinase_N_sf"/>
</dbReference>
<comment type="similarity">
    <text evidence="1">Belongs to the four-carbon acid sugar kinase family.</text>
</comment>
<dbReference type="Gene3D" id="3.40.50.10840">
    <property type="entry name" value="Putative sugar-binding, N-terminal domain"/>
    <property type="match status" value="1"/>
</dbReference>
<feature type="domain" description="Four-carbon acid sugar kinase N-terminal" evidence="7">
    <location>
        <begin position="7"/>
        <end position="241"/>
    </location>
</feature>
<dbReference type="GO" id="GO:0016301">
    <property type="term" value="F:kinase activity"/>
    <property type="evidence" value="ECO:0007669"/>
    <property type="project" value="UniProtKB-KW"/>
</dbReference>
<keyword evidence="10" id="KW-1185">Reference proteome</keyword>
<dbReference type="Pfam" id="PF07005">
    <property type="entry name" value="SBD_N"/>
    <property type="match status" value="1"/>
</dbReference>
<dbReference type="Proteomes" id="UP001196661">
    <property type="component" value="Unassembled WGS sequence"/>
</dbReference>
<comment type="caution">
    <text evidence="9">The sequence shown here is derived from an EMBL/GenBank/DDBJ whole genome shotgun (WGS) entry which is preliminary data.</text>
</comment>
<keyword evidence="2" id="KW-0808">Transferase</keyword>
<evidence type="ECO:0000256" key="1">
    <source>
        <dbReference type="ARBA" id="ARBA00005715"/>
    </source>
</evidence>
<keyword evidence="4 9" id="KW-0418">Kinase</keyword>
<gene>
    <name evidence="9" type="ORF">IXB28_10160</name>
</gene>
<dbReference type="InterPro" id="IPR010737">
    <property type="entry name" value="4-carb_acid_sugar_kinase_N"/>
</dbReference>
<dbReference type="SUPFAM" id="SSF142764">
    <property type="entry name" value="YgbK-like"/>
    <property type="match status" value="1"/>
</dbReference>
<dbReference type="Gene3D" id="3.40.980.20">
    <property type="entry name" value="Four-carbon acid sugar kinase, nucleotide binding domain"/>
    <property type="match status" value="1"/>
</dbReference>